<dbReference type="Gene3D" id="1.20.140.150">
    <property type="match status" value="1"/>
</dbReference>
<feature type="region of interest" description="Disordered" evidence="1">
    <location>
        <begin position="223"/>
        <end position="242"/>
    </location>
</feature>
<reference evidence="3 4" key="1">
    <citation type="submission" date="2020-06" db="EMBL/GenBank/DDBJ databases">
        <authorList>
            <person name="Li R."/>
            <person name="Bekaert M."/>
        </authorList>
    </citation>
    <scope>NUCLEOTIDE SEQUENCE [LARGE SCALE GENOMIC DNA]</scope>
    <source>
        <strain evidence="4">wild</strain>
    </source>
</reference>
<name>A0A6J8C233_MYTCO</name>
<keyword evidence="2" id="KW-1133">Transmembrane helix</keyword>
<protein>
    <submittedName>
        <fullName evidence="3">Uncharacterized protein</fullName>
    </submittedName>
</protein>
<dbReference type="EMBL" id="CACVKT020004322">
    <property type="protein sequence ID" value="CAC5389139.1"/>
    <property type="molecule type" value="Genomic_DNA"/>
</dbReference>
<proteinExistence type="predicted"/>
<feature type="region of interest" description="Disordered" evidence="1">
    <location>
        <begin position="259"/>
        <end position="289"/>
    </location>
</feature>
<sequence>MASTYMKLRIAFFVFSAIGLISYIAAFTVPKWSTHESGSDGLWQICYINGGSDTCALWPDYLKSANHKTVQILSCLGLSFFILFVVMSALTIFWTNQWKKARAIKYTTVVLAILAVVFVIACLMIYKNDKSGNNTISVCWYLALVGAVIAAMVIPFYLIDACRTVDPKKSDREKMIAIPAMPASTRFPINEEADTHSQDYSTFNPKHSRRPPLLSKLRRQNTTFVHPPPKSTKGLTIKDIKSFPLPPSKTKINLFDKTEIEDHPSPAPPQMSHNSNTQNGTKKNYGTASAISSSLGTNYPNHKEVKGVPEQHSVFNNTKTINNNGKTMLKIQSQSDSKKPPFVLMSMTDIEENGEDIDDVSQVGTQSCGKSHFSNFKSEWDAKKPKIPCSQSFSISVIKPDDESRGNNSNRLKSVLSSQEGLTIHNLLDETYEM</sequence>
<evidence type="ECO:0000256" key="1">
    <source>
        <dbReference type="SAM" id="MobiDB-lite"/>
    </source>
</evidence>
<organism evidence="3 4">
    <name type="scientific">Mytilus coruscus</name>
    <name type="common">Sea mussel</name>
    <dbReference type="NCBI Taxonomy" id="42192"/>
    <lineage>
        <taxon>Eukaryota</taxon>
        <taxon>Metazoa</taxon>
        <taxon>Spiralia</taxon>
        <taxon>Lophotrochozoa</taxon>
        <taxon>Mollusca</taxon>
        <taxon>Bivalvia</taxon>
        <taxon>Autobranchia</taxon>
        <taxon>Pteriomorphia</taxon>
        <taxon>Mytilida</taxon>
        <taxon>Mytiloidea</taxon>
        <taxon>Mytilidae</taxon>
        <taxon>Mytilinae</taxon>
        <taxon>Mytilus</taxon>
    </lineage>
</organism>
<keyword evidence="2" id="KW-0472">Membrane</keyword>
<evidence type="ECO:0000313" key="4">
    <source>
        <dbReference type="Proteomes" id="UP000507470"/>
    </source>
</evidence>
<feature type="transmembrane region" description="Helical" evidence="2">
    <location>
        <begin position="106"/>
        <end position="126"/>
    </location>
</feature>
<keyword evidence="2" id="KW-0812">Transmembrane</keyword>
<evidence type="ECO:0000313" key="3">
    <source>
        <dbReference type="EMBL" id="CAC5389139.1"/>
    </source>
</evidence>
<dbReference type="OrthoDB" id="10385993at2759"/>
<feature type="transmembrane region" description="Helical" evidence="2">
    <location>
        <begin position="70"/>
        <end position="94"/>
    </location>
</feature>
<feature type="compositionally biased region" description="Polar residues" evidence="1">
    <location>
        <begin position="271"/>
        <end position="289"/>
    </location>
</feature>
<keyword evidence="4" id="KW-1185">Reference proteome</keyword>
<evidence type="ECO:0000256" key="2">
    <source>
        <dbReference type="SAM" id="Phobius"/>
    </source>
</evidence>
<accession>A0A6J8C233</accession>
<feature type="transmembrane region" description="Helical" evidence="2">
    <location>
        <begin position="138"/>
        <end position="159"/>
    </location>
</feature>
<gene>
    <name evidence="3" type="ORF">MCOR_24343</name>
</gene>
<dbReference type="Proteomes" id="UP000507470">
    <property type="component" value="Unassembled WGS sequence"/>
</dbReference>
<dbReference type="AlphaFoldDB" id="A0A6J8C233"/>